<dbReference type="SUPFAM" id="SSF48619">
    <property type="entry name" value="Phospholipase A2, PLA2"/>
    <property type="match status" value="1"/>
</dbReference>
<dbReference type="OrthoDB" id="10043382at2759"/>
<dbReference type="InterPro" id="IPR038875">
    <property type="entry name" value="PLA2_conodipine-like"/>
</dbReference>
<dbReference type="InterPro" id="IPR015141">
    <property type="entry name" value="PLipase_A2_prok/fun"/>
</dbReference>
<reference evidence="2" key="1">
    <citation type="submission" date="2022-08" db="UniProtKB">
        <authorList>
            <consortium name="EnsemblMetazoa"/>
        </authorList>
    </citation>
    <scope>IDENTIFICATION</scope>
    <source>
        <strain evidence="2">05x7-T-G4-1.051#20</strain>
    </source>
</reference>
<dbReference type="PANTHER" id="PTHR37687">
    <property type="entry name" value="AGAP006772-PA"/>
    <property type="match status" value="1"/>
</dbReference>
<dbReference type="PANTHER" id="PTHR37687:SF1">
    <property type="entry name" value="AGAP006772-PA"/>
    <property type="match status" value="1"/>
</dbReference>
<dbReference type="Proteomes" id="UP000005408">
    <property type="component" value="Unassembled WGS sequence"/>
</dbReference>
<accession>A0A8W8J8J6</accession>
<dbReference type="InterPro" id="IPR036444">
    <property type="entry name" value="PLipase_A2_dom_sf"/>
</dbReference>
<dbReference type="EnsemblMetazoa" id="G17185.1">
    <property type="protein sequence ID" value="G17185.1:cds"/>
    <property type="gene ID" value="G17185"/>
</dbReference>
<protein>
    <recommendedName>
        <fullName evidence="4">Conodipine-M alpha chain</fullName>
    </recommendedName>
</protein>
<dbReference type="AlphaFoldDB" id="A0A8W8J8J6"/>
<sequence length="128" mass="14255">MKTACVLLGLLTVSVSASDYCQEHAPAGAVNGCSVPLLHFQYEPQFTPSCNKHDICYHCGHHFGITRSQCDHKFLNNMKATCVSKKRLINCQHSAEAFFAAVRTAGGLFYMSDTPHYCIESWVRHCLT</sequence>
<keyword evidence="3" id="KW-1185">Reference proteome</keyword>
<organism evidence="2 3">
    <name type="scientific">Magallana gigas</name>
    <name type="common">Pacific oyster</name>
    <name type="synonym">Crassostrea gigas</name>
    <dbReference type="NCBI Taxonomy" id="29159"/>
    <lineage>
        <taxon>Eukaryota</taxon>
        <taxon>Metazoa</taxon>
        <taxon>Spiralia</taxon>
        <taxon>Lophotrochozoa</taxon>
        <taxon>Mollusca</taxon>
        <taxon>Bivalvia</taxon>
        <taxon>Autobranchia</taxon>
        <taxon>Pteriomorphia</taxon>
        <taxon>Ostreida</taxon>
        <taxon>Ostreoidea</taxon>
        <taxon>Ostreidae</taxon>
        <taxon>Magallana</taxon>
    </lineage>
</organism>
<dbReference type="GO" id="GO:0050482">
    <property type="term" value="P:arachidonate secretion"/>
    <property type="evidence" value="ECO:0007669"/>
    <property type="project" value="InterPro"/>
</dbReference>
<evidence type="ECO:0000313" key="2">
    <source>
        <dbReference type="EnsemblMetazoa" id="G17185.1:cds"/>
    </source>
</evidence>
<dbReference type="GO" id="GO:0006644">
    <property type="term" value="P:phospholipid metabolic process"/>
    <property type="evidence" value="ECO:0007669"/>
    <property type="project" value="InterPro"/>
</dbReference>
<keyword evidence="1" id="KW-0732">Signal</keyword>
<proteinExistence type="predicted"/>
<evidence type="ECO:0008006" key="4">
    <source>
        <dbReference type="Google" id="ProtNLM"/>
    </source>
</evidence>
<dbReference type="GO" id="GO:0004623">
    <property type="term" value="F:phospholipase A2 activity"/>
    <property type="evidence" value="ECO:0007669"/>
    <property type="project" value="InterPro"/>
</dbReference>
<dbReference type="Pfam" id="PF09056">
    <property type="entry name" value="Phospholip_A2_3"/>
    <property type="match status" value="1"/>
</dbReference>
<dbReference type="OMA" id="CTTIANM"/>
<feature type="signal peptide" evidence="1">
    <location>
        <begin position="1"/>
        <end position="17"/>
    </location>
</feature>
<evidence type="ECO:0000313" key="3">
    <source>
        <dbReference type="Proteomes" id="UP000005408"/>
    </source>
</evidence>
<feature type="chain" id="PRO_5036473267" description="Conodipine-M alpha chain" evidence="1">
    <location>
        <begin position="18"/>
        <end position="128"/>
    </location>
</feature>
<evidence type="ECO:0000256" key="1">
    <source>
        <dbReference type="SAM" id="SignalP"/>
    </source>
</evidence>
<name>A0A8W8J8J6_MAGGI</name>
<dbReference type="Gene3D" id="1.20.90.10">
    <property type="entry name" value="Phospholipase A2 domain"/>
    <property type="match status" value="1"/>
</dbReference>